<keyword evidence="1" id="KW-0812">Transmembrane</keyword>
<gene>
    <name evidence="2" type="ORF">CDL26_15095</name>
</gene>
<protein>
    <recommendedName>
        <fullName evidence="4">Lipoprotein</fullName>
    </recommendedName>
</protein>
<dbReference type="RefSeq" id="WP_005340346.1">
    <property type="nucleotide sequence ID" value="NZ_NIHS01000041.1"/>
</dbReference>
<reference evidence="2 3" key="1">
    <citation type="journal article" date="2017" name="Genome Med.">
        <title>A novel Ruminococcus gnavus clade enriched in inflammatory bowel disease patients.</title>
        <authorList>
            <person name="Hall A.B."/>
            <person name="Yassour M."/>
            <person name="Sauk J."/>
            <person name="Garner A."/>
            <person name="Jiang X."/>
            <person name="Arthur T."/>
            <person name="Lagoudas G.K."/>
            <person name="Vatanen T."/>
            <person name="Fornelos N."/>
            <person name="Wilson R."/>
            <person name="Bertha M."/>
            <person name="Cohen M."/>
            <person name="Garber J."/>
            <person name="Khalili H."/>
            <person name="Gevers D."/>
            <person name="Ananthakrishnan A.N."/>
            <person name="Kugathasan S."/>
            <person name="Lander E.S."/>
            <person name="Blainey P."/>
            <person name="Vlamakis H."/>
            <person name="Xavier R.J."/>
            <person name="Huttenhower C."/>
        </authorList>
    </citation>
    <scope>NUCLEOTIDE SEQUENCE [LARGE SCALE GENOMIC DNA]</scope>
    <source>
        <strain evidence="2 3">RJX1124</strain>
    </source>
</reference>
<feature type="transmembrane region" description="Helical" evidence="1">
    <location>
        <begin position="9"/>
        <end position="29"/>
    </location>
</feature>
<dbReference type="AlphaFoldDB" id="A0A2N5P3A4"/>
<accession>A0A2N5P3A4</accession>
<organism evidence="2 3">
    <name type="scientific">Mediterraneibacter gnavus</name>
    <name type="common">Ruminococcus gnavus</name>
    <dbReference type="NCBI Taxonomy" id="33038"/>
    <lineage>
        <taxon>Bacteria</taxon>
        <taxon>Bacillati</taxon>
        <taxon>Bacillota</taxon>
        <taxon>Clostridia</taxon>
        <taxon>Lachnospirales</taxon>
        <taxon>Lachnospiraceae</taxon>
        <taxon>Mediterraneibacter</taxon>
    </lineage>
</organism>
<feature type="transmembrane region" description="Helical" evidence="1">
    <location>
        <begin position="35"/>
        <end position="54"/>
    </location>
</feature>
<dbReference type="PROSITE" id="PS51257">
    <property type="entry name" value="PROKAR_LIPOPROTEIN"/>
    <property type="match status" value="1"/>
</dbReference>
<evidence type="ECO:0000256" key="1">
    <source>
        <dbReference type="SAM" id="Phobius"/>
    </source>
</evidence>
<evidence type="ECO:0000313" key="3">
    <source>
        <dbReference type="Proteomes" id="UP000234891"/>
    </source>
</evidence>
<name>A0A2N5P3A4_MEDGN</name>
<evidence type="ECO:0000313" key="2">
    <source>
        <dbReference type="EMBL" id="PLT69613.1"/>
    </source>
</evidence>
<keyword evidence="1" id="KW-1133">Transmembrane helix</keyword>
<dbReference type="Proteomes" id="UP000234891">
    <property type="component" value="Unassembled WGS sequence"/>
</dbReference>
<evidence type="ECO:0008006" key="4">
    <source>
        <dbReference type="Google" id="ProtNLM"/>
    </source>
</evidence>
<comment type="caution">
    <text evidence="2">The sequence shown here is derived from an EMBL/GenBank/DDBJ whole genome shotgun (WGS) entry which is preliminary data.</text>
</comment>
<dbReference type="EMBL" id="NIHS01000041">
    <property type="protein sequence ID" value="PLT69613.1"/>
    <property type="molecule type" value="Genomic_DNA"/>
</dbReference>
<sequence length="147" mass="16827">MPKPFLNKLIVHGAIGFFCVLFGCIYGFITDDQIFLLMSLCIGVGTAIRIVSLLHTIKIHDYTELTGTCTKREVSPLTKKQKIIFRSTDQKEYHFTFDKNIRLLSGHYYRLYFRNVANLSGEEKVTPDLLAYEELSSLNKNISSKNP</sequence>
<proteinExistence type="predicted"/>
<keyword evidence="1" id="KW-0472">Membrane</keyword>